<comment type="caution">
    <text evidence="7">The sequence shown here is derived from an EMBL/GenBank/DDBJ whole genome shotgun (WGS) entry which is preliminary data.</text>
</comment>
<feature type="transmembrane region" description="Helical" evidence="6">
    <location>
        <begin position="7"/>
        <end position="30"/>
    </location>
</feature>
<feature type="transmembrane region" description="Helical" evidence="6">
    <location>
        <begin position="209"/>
        <end position="235"/>
    </location>
</feature>
<keyword evidence="3 6" id="KW-0812">Transmembrane</keyword>
<dbReference type="Pfam" id="PF01943">
    <property type="entry name" value="Polysacc_synt"/>
    <property type="match status" value="1"/>
</dbReference>
<feature type="transmembrane region" description="Helical" evidence="6">
    <location>
        <begin position="415"/>
        <end position="433"/>
    </location>
</feature>
<dbReference type="PANTHER" id="PTHR30250">
    <property type="entry name" value="PST FAMILY PREDICTED COLANIC ACID TRANSPORTER"/>
    <property type="match status" value="1"/>
</dbReference>
<organism evidence="7 8">
    <name type="scientific">Salmonirosea aquatica</name>
    <dbReference type="NCBI Taxonomy" id="2654236"/>
    <lineage>
        <taxon>Bacteria</taxon>
        <taxon>Pseudomonadati</taxon>
        <taxon>Bacteroidota</taxon>
        <taxon>Cytophagia</taxon>
        <taxon>Cytophagales</taxon>
        <taxon>Spirosomataceae</taxon>
        <taxon>Salmonirosea</taxon>
    </lineage>
</organism>
<keyword evidence="4 6" id="KW-1133">Transmembrane helix</keyword>
<proteinExistence type="predicted"/>
<feature type="transmembrane region" description="Helical" evidence="6">
    <location>
        <begin position="383"/>
        <end position="403"/>
    </location>
</feature>
<dbReference type="GO" id="GO:0005886">
    <property type="term" value="C:plasma membrane"/>
    <property type="evidence" value="ECO:0007669"/>
    <property type="project" value="UniProtKB-SubCell"/>
</dbReference>
<keyword evidence="2" id="KW-1003">Cell membrane</keyword>
<feature type="transmembrane region" description="Helical" evidence="6">
    <location>
        <begin position="255"/>
        <end position="273"/>
    </location>
</feature>
<sequence length="478" mass="53019">MFRAHSMVYLAGRVVSGLLSFLTVSIYTRILSPKEYGGYALIAATVAMMSMLFYFWQRVSLLRFLPTRVNDPEPLYASSAIGYLASCLLTGLVVLPAIVLGEREGISKTLVLTGLILLWSDALFELVLEFLRARLSPGRYSIYGVLKGLIALSVGSLLVWHHLSILGVLLGLVTANLLILSLGARTFLTQLFSSIRSLQPTLNKEFLRYGLPFTVSFAFGCILNLSDRYFISYYIGKADTGYYSVGYELARQSTWVVMQAINLAFYPFVIRTLDQEGPIAANAILETNFLLLIGITAPIAFGVSALADPIARLFFGLEYIDQVARIIPLSSLSAVVSGLYGFYFVQTFQLGRKTYLQIWPVAIAAVIHIGLNFWWIPTHGITGALYSTIVCDSLVLIISFFLSRRSYVLPIPWRKTGLIVLAAGLMALAVNYLKHYCPPSYQIPVLVIFGVLCYTTLLLIFRLVDRRMLIGLLSGKSL</sequence>
<evidence type="ECO:0000256" key="5">
    <source>
        <dbReference type="ARBA" id="ARBA00023136"/>
    </source>
</evidence>
<feature type="transmembrane region" description="Helical" evidence="6">
    <location>
        <begin position="165"/>
        <end position="188"/>
    </location>
</feature>
<feature type="transmembrane region" description="Helical" evidence="6">
    <location>
        <begin position="110"/>
        <end position="128"/>
    </location>
</feature>
<keyword evidence="8" id="KW-1185">Reference proteome</keyword>
<dbReference type="AlphaFoldDB" id="A0A7C9FEP9"/>
<dbReference type="Proteomes" id="UP000479293">
    <property type="component" value="Unassembled WGS sequence"/>
</dbReference>
<feature type="transmembrane region" description="Helical" evidence="6">
    <location>
        <begin position="357"/>
        <end position="377"/>
    </location>
</feature>
<reference evidence="7 8" key="1">
    <citation type="submission" date="2019-10" db="EMBL/GenBank/DDBJ databases">
        <title>Draft Genome Sequence of Cytophagaceae sp. SJW1-29.</title>
        <authorList>
            <person name="Choi A."/>
        </authorList>
    </citation>
    <scope>NUCLEOTIDE SEQUENCE [LARGE SCALE GENOMIC DNA]</scope>
    <source>
        <strain evidence="7 8">SJW1-29</strain>
    </source>
</reference>
<gene>
    <name evidence="7" type="ORF">GBK04_22095</name>
</gene>
<accession>A0A7C9FEP9</accession>
<feature type="transmembrane region" description="Helical" evidence="6">
    <location>
        <begin position="445"/>
        <end position="464"/>
    </location>
</feature>
<name>A0A7C9FEP9_9BACT</name>
<comment type="subcellular location">
    <subcellularLocation>
        <location evidence="1">Cell membrane</location>
        <topology evidence="1">Multi-pass membrane protein</topology>
    </subcellularLocation>
</comment>
<keyword evidence="5 6" id="KW-0472">Membrane</keyword>
<dbReference type="InterPro" id="IPR002797">
    <property type="entry name" value="Polysacc_synth"/>
</dbReference>
<evidence type="ECO:0000313" key="8">
    <source>
        <dbReference type="Proteomes" id="UP000479293"/>
    </source>
</evidence>
<evidence type="ECO:0000256" key="2">
    <source>
        <dbReference type="ARBA" id="ARBA00022475"/>
    </source>
</evidence>
<protein>
    <submittedName>
        <fullName evidence="7">Oligosaccharide flippase family protein</fullName>
    </submittedName>
</protein>
<evidence type="ECO:0000313" key="7">
    <source>
        <dbReference type="EMBL" id="MPR35967.1"/>
    </source>
</evidence>
<feature type="transmembrane region" description="Helical" evidence="6">
    <location>
        <begin position="140"/>
        <end position="159"/>
    </location>
</feature>
<evidence type="ECO:0000256" key="4">
    <source>
        <dbReference type="ARBA" id="ARBA00022989"/>
    </source>
</evidence>
<feature type="transmembrane region" description="Helical" evidence="6">
    <location>
        <begin position="326"/>
        <end position="345"/>
    </location>
</feature>
<dbReference type="PANTHER" id="PTHR30250:SF11">
    <property type="entry name" value="O-ANTIGEN TRANSPORTER-RELATED"/>
    <property type="match status" value="1"/>
</dbReference>
<evidence type="ECO:0000256" key="1">
    <source>
        <dbReference type="ARBA" id="ARBA00004651"/>
    </source>
</evidence>
<feature type="transmembrane region" description="Helical" evidence="6">
    <location>
        <begin position="75"/>
        <end position="98"/>
    </location>
</feature>
<evidence type="ECO:0000256" key="6">
    <source>
        <dbReference type="SAM" id="Phobius"/>
    </source>
</evidence>
<feature type="transmembrane region" description="Helical" evidence="6">
    <location>
        <begin position="36"/>
        <end position="55"/>
    </location>
</feature>
<dbReference type="InterPro" id="IPR050833">
    <property type="entry name" value="Poly_Biosynth_Transport"/>
</dbReference>
<evidence type="ECO:0000256" key="3">
    <source>
        <dbReference type="ARBA" id="ARBA00022692"/>
    </source>
</evidence>
<dbReference type="EMBL" id="WHLY01000002">
    <property type="protein sequence ID" value="MPR35967.1"/>
    <property type="molecule type" value="Genomic_DNA"/>
</dbReference>
<feature type="transmembrane region" description="Helical" evidence="6">
    <location>
        <begin position="285"/>
        <end position="306"/>
    </location>
</feature>